<dbReference type="AlphaFoldDB" id="A0A2S3QZF9"/>
<gene>
    <name evidence="2" type="ORF">CRN52_18640</name>
</gene>
<dbReference type="RefSeq" id="WP_052299114.1">
    <property type="nucleotide sequence ID" value="NZ_CP019321.1"/>
</dbReference>
<dbReference type="Pfam" id="PF07238">
    <property type="entry name" value="PilZ"/>
    <property type="match status" value="1"/>
</dbReference>
<accession>A0A2S3QZF9</accession>
<sequence>MAMQNHDDQKRKYYRLKYPVKALPRVRINGDVYHVNEVSEGGLRVTLSSIHQFHQGLMIRGTLQLLNCVLAIEGRILRFDQDEVVLKLSKGPSFKHMAAEQRYLLQHFPTHIHMLRRAAANQVA</sequence>
<evidence type="ECO:0000313" key="2">
    <source>
        <dbReference type="EMBL" id="POB44618.1"/>
    </source>
</evidence>
<proteinExistence type="predicted"/>
<dbReference type="EMBL" id="PDGH01000124">
    <property type="protein sequence ID" value="POB44618.1"/>
    <property type="molecule type" value="Genomic_DNA"/>
</dbReference>
<evidence type="ECO:0000259" key="1">
    <source>
        <dbReference type="Pfam" id="PF07238"/>
    </source>
</evidence>
<comment type="caution">
    <text evidence="2">The sequence shown here is derived from an EMBL/GenBank/DDBJ whole genome shotgun (WGS) entry which is preliminary data.</text>
</comment>
<dbReference type="InterPro" id="IPR009875">
    <property type="entry name" value="PilZ_domain"/>
</dbReference>
<feature type="domain" description="PilZ" evidence="1">
    <location>
        <begin position="9"/>
        <end position="106"/>
    </location>
</feature>
<reference evidence="2 3" key="1">
    <citation type="journal article" date="2018" name="Front. Microbiol.">
        <title>Phylogeny of Vibrio vulnificus from the Analysis of the Core-Genome: Implications for Intra-Species Taxonomy.</title>
        <authorList>
            <person name="Roig F.J."/>
            <person name="Gonzalez-Candelas F."/>
            <person name="Sanjuan E."/>
            <person name="Fouz B."/>
            <person name="Feil E.J."/>
            <person name="Llorens C."/>
            <person name="Baker-Austin C."/>
            <person name="Oliver J.D."/>
            <person name="Danin-Poleg Y."/>
            <person name="Gibas C.J."/>
            <person name="Kashi Y."/>
            <person name="Gulig P.A."/>
            <person name="Morrison S.S."/>
            <person name="Amaro C."/>
        </authorList>
    </citation>
    <scope>NUCLEOTIDE SEQUENCE [LARGE SCALE GENOMIC DNA]</scope>
    <source>
        <strain evidence="2 3">CECT4608</strain>
    </source>
</reference>
<dbReference type="Proteomes" id="UP000237466">
    <property type="component" value="Unassembled WGS sequence"/>
</dbReference>
<name>A0A2S3QZF9_VIBVL</name>
<evidence type="ECO:0000313" key="3">
    <source>
        <dbReference type="Proteomes" id="UP000237466"/>
    </source>
</evidence>
<protein>
    <submittedName>
        <fullName evidence="2">PilZ domain-containing protein</fullName>
    </submittedName>
</protein>
<dbReference type="GO" id="GO:0035438">
    <property type="term" value="F:cyclic-di-GMP binding"/>
    <property type="evidence" value="ECO:0007669"/>
    <property type="project" value="InterPro"/>
</dbReference>
<dbReference type="Gene3D" id="2.40.10.220">
    <property type="entry name" value="predicted glycosyltransferase like domains"/>
    <property type="match status" value="1"/>
</dbReference>
<organism evidence="2 3">
    <name type="scientific">Vibrio vulnificus</name>
    <dbReference type="NCBI Taxonomy" id="672"/>
    <lineage>
        <taxon>Bacteria</taxon>
        <taxon>Pseudomonadati</taxon>
        <taxon>Pseudomonadota</taxon>
        <taxon>Gammaproteobacteria</taxon>
        <taxon>Vibrionales</taxon>
        <taxon>Vibrionaceae</taxon>
        <taxon>Vibrio</taxon>
    </lineage>
</organism>